<evidence type="ECO:0000256" key="1">
    <source>
        <dbReference type="SAM" id="MobiDB-lite"/>
    </source>
</evidence>
<evidence type="ECO:0000313" key="2">
    <source>
        <dbReference type="EMBL" id="JAD26034.1"/>
    </source>
</evidence>
<feature type="compositionally biased region" description="Gly residues" evidence="1">
    <location>
        <begin position="80"/>
        <end position="90"/>
    </location>
</feature>
<reference evidence="2" key="2">
    <citation type="journal article" date="2015" name="Data Brief">
        <title>Shoot transcriptome of the giant reed, Arundo donax.</title>
        <authorList>
            <person name="Barrero R.A."/>
            <person name="Guerrero F.D."/>
            <person name="Moolhuijzen P."/>
            <person name="Goolsby J.A."/>
            <person name="Tidwell J."/>
            <person name="Bellgard S.E."/>
            <person name="Bellgard M.I."/>
        </authorList>
    </citation>
    <scope>NUCLEOTIDE SEQUENCE</scope>
    <source>
        <tissue evidence="2">Shoot tissue taken approximately 20 cm above the soil surface</tissue>
    </source>
</reference>
<feature type="compositionally biased region" description="Pro residues" evidence="1">
    <location>
        <begin position="31"/>
        <end position="48"/>
    </location>
</feature>
<feature type="region of interest" description="Disordered" evidence="1">
    <location>
        <begin position="65"/>
        <end position="90"/>
    </location>
</feature>
<dbReference type="EMBL" id="GBRH01271861">
    <property type="protein sequence ID" value="JAD26034.1"/>
    <property type="molecule type" value="Transcribed_RNA"/>
</dbReference>
<reference evidence="2" key="1">
    <citation type="submission" date="2014-09" db="EMBL/GenBank/DDBJ databases">
        <authorList>
            <person name="Magalhaes I.L.F."/>
            <person name="Oliveira U."/>
            <person name="Santos F.R."/>
            <person name="Vidigal T.H.D.A."/>
            <person name="Brescovit A.D."/>
            <person name="Santos A.J."/>
        </authorList>
    </citation>
    <scope>NUCLEOTIDE SEQUENCE</scope>
    <source>
        <tissue evidence="2">Shoot tissue taken approximately 20 cm above the soil surface</tissue>
    </source>
</reference>
<protein>
    <submittedName>
        <fullName evidence="2">Uncharacterized protein</fullName>
    </submittedName>
</protein>
<feature type="region of interest" description="Disordered" evidence="1">
    <location>
        <begin position="1"/>
        <end position="53"/>
    </location>
</feature>
<sequence>MIIRVGDTNSSLSKKGPRVAPTRATWAATNTPPPPPPSSPPQAVPPPERVTGSPCGLLGRRWWGYSGEVPRGGAKEDGSQCGGGNSRWPR</sequence>
<accession>A0A0A8YHN0</accession>
<organism evidence="2">
    <name type="scientific">Arundo donax</name>
    <name type="common">Giant reed</name>
    <name type="synonym">Donax arundinaceus</name>
    <dbReference type="NCBI Taxonomy" id="35708"/>
    <lineage>
        <taxon>Eukaryota</taxon>
        <taxon>Viridiplantae</taxon>
        <taxon>Streptophyta</taxon>
        <taxon>Embryophyta</taxon>
        <taxon>Tracheophyta</taxon>
        <taxon>Spermatophyta</taxon>
        <taxon>Magnoliopsida</taxon>
        <taxon>Liliopsida</taxon>
        <taxon>Poales</taxon>
        <taxon>Poaceae</taxon>
        <taxon>PACMAD clade</taxon>
        <taxon>Arundinoideae</taxon>
        <taxon>Arundineae</taxon>
        <taxon>Arundo</taxon>
    </lineage>
</organism>
<dbReference type="AlphaFoldDB" id="A0A0A8YHN0"/>
<proteinExistence type="predicted"/>
<name>A0A0A8YHN0_ARUDO</name>
<feature type="compositionally biased region" description="Low complexity" evidence="1">
    <location>
        <begin position="20"/>
        <end position="30"/>
    </location>
</feature>